<dbReference type="Pfam" id="PF24705">
    <property type="entry name" value="DUF7668"/>
    <property type="match status" value="1"/>
</dbReference>
<feature type="domain" description="DUF7668" evidence="1">
    <location>
        <begin position="24"/>
        <end position="124"/>
    </location>
</feature>
<gene>
    <name evidence="2" type="ORF">F964_01761</name>
</gene>
<dbReference type="RefSeq" id="WP_004819322.1">
    <property type="nucleotide sequence ID" value="NZ_KB849456.1"/>
</dbReference>
<evidence type="ECO:0000313" key="2">
    <source>
        <dbReference type="EMBL" id="ENV17064.1"/>
    </source>
</evidence>
<keyword evidence="3" id="KW-1185">Reference proteome</keyword>
<protein>
    <recommendedName>
        <fullName evidence="1">DUF7668 domain-containing protein</fullName>
    </recommendedName>
</protein>
<accession>N8Y713</accession>
<organism evidence="2 3">
    <name type="scientific">Acinetobacter guillouiae NIPH 991</name>
    <dbReference type="NCBI Taxonomy" id="1217656"/>
    <lineage>
        <taxon>Bacteria</taxon>
        <taxon>Pseudomonadati</taxon>
        <taxon>Pseudomonadota</taxon>
        <taxon>Gammaproteobacteria</taxon>
        <taxon>Moraxellales</taxon>
        <taxon>Moraxellaceae</taxon>
        <taxon>Acinetobacter</taxon>
    </lineage>
</organism>
<sequence>MTNENIFLREFPIYKESMIKILTLMISDDYEELVKNKLAYPSTANEYRVAVNEFAHLSGFVKMTQIPDDVLEDTEVFSLKGDRVNKYIIDVQLWFDDFESDLYAVFCAPINADKLLHLYDIRVM</sequence>
<dbReference type="EMBL" id="APPJ01000010">
    <property type="protein sequence ID" value="ENV17064.1"/>
    <property type="molecule type" value="Genomic_DNA"/>
</dbReference>
<comment type="caution">
    <text evidence="2">The sequence shown here is derived from an EMBL/GenBank/DDBJ whole genome shotgun (WGS) entry which is preliminary data.</text>
</comment>
<evidence type="ECO:0000259" key="1">
    <source>
        <dbReference type="Pfam" id="PF24705"/>
    </source>
</evidence>
<dbReference type="InterPro" id="IPR056085">
    <property type="entry name" value="DUF7668"/>
</dbReference>
<dbReference type="AlphaFoldDB" id="N8Y713"/>
<dbReference type="HOGENOM" id="CLU_2045271_0_0_6"/>
<evidence type="ECO:0000313" key="3">
    <source>
        <dbReference type="Proteomes" id="UP000013148"/>
    </source>
</evidence>
<dbReference type="Proteomes" id="UP000013148">
    <property type="component" value="Unassembled WGS sequence"/>
</dbReference>
<dbReference type="PATRIC" id="fig|1217656.3.peg.1724"/>
<reference evidence="2 3" key="1">
    <citation type="submission" date="2013-02" db="EMBL/GenBank/DDBJ databases">
        <title>The Genome Sequence of Acinetobacter guillouiae NIPH 991.</title>
        <authorList>
            <consortium name="The Broad Institute Genome Sequencing Platform"/>
            <consortium name="The Broad Institute Genome Sequencing Center for Infectious Disease"/>
            <person name="Cerqueira G."/>
            <person name="Feldgarden M."/>
            <person name="Courvalin P."/>
            <person name="Perichon B."/>
            <person name="Grillot-Courvalin C."/>
            <person name="Clermont D."/>
            <person name="Rocha E."/>
            <person name="Yoon E.-J."/>
            <person name="Nemec A."/>
            <person name="Walker B."/>
            <person name="Young S.K."/>
            <person name="Zeng Q."/>
            <person name="Gargeya S."/>
            <person name="Fitzgerald M."/>
            <person name="Haas B."/>
            <person name="Abouelleil A."/>
            <person name="Alvarado L."/>
            <person name="Arachchi H.M."/>
            <person name="Berlin A.M."/>
            <person name="Chapman S.B."/>
            <person name="Dewar J."/>
            <person name="Goldberg J."/>
            <person name="Griggs A."/>
            <person name="Gujja S."/>
            <person name="Hansen M."/>
            <person name="Howarth C."/>
            <person name="Imamovic A."/>
            <person name="Larimer J."/>
            <person name="McCowan C."/>
            <person name="Murphy C."/>
            <person name="Neiman D."/>
            <person name="Pearson M."/>
            <person name="Priest M."/>
            <person name="Roberts A."/>
            <person name="Saif S."/>
            <person name="Shea T."/>
            <person name="Sisk P."/>
            <person name="Sykes S."/>
            <person name="Wortman J."/>
            <person name="Nusbaum C."/>
            <person name="Birren B."/>
        </authorList>
    </citation>
    <scope>NUCLEOTIDE SEQUENCE [LARGE SCALE GENOMIC DNA]</scope>
    <source>
        <strain evidence="2 3">NIPH 991</strain>
    </source>
</reference>
<name>N8Y713_ACIGI</name>
<proteinExistence type="predicted"/>